<dbReference type="HOGENOM" id="CLU_004580_0_0_1"/>
<reference evidence="3 4" key="1">
    <citation type="submission" date="2014-04" db="EMBL/GenBank/DDBJ databases">
        <authorList>
            <consortium name="DOE Joint Genome Institute"/>
            <person name="Kuo A."/>
            <person name="Kohler A."/>
            <person name="Jargeat P."/>
            <person name="Nagy L.G."/>
            <person name="Floudas D."/>
            <person name="Copeland A."/>
            <person name="Barry K.W."/>
            <person name="Cichocki N."/>
            <person name="Veneault-Fourrey C."/>
            <person name="LaButti K."/>
            <person name="Lindquist E.A."/>
            <person name="Lipzen A."/>
            <person name="Lundell T."/>
            <person name="Morin E."/>
            <person name="Murat C."/>
            <person name="Sun H."/>
            <person name="Tunlid A."/>
            <person name="Henrissat B."/>
            <person name="Grigoriev I.V."/>
            <person name="Hibbett D.S."/>
            <person name="Martin F."/>
            <person name="Nordberg H.P."/>
            <person name="Cantor M.N."/>
            <person name="Hua S.X."/>
        </authorList>
    </citation>
    <scope>NUCLEOTIDE SEQUENCE [LARGE SCALE GENOMIC DNA]</scope>
    <source>
        <strain evidence="3 4">Ve08.2h10</strain>
    </source>
</reference>
<feature type="region of interest" description="Disordered" evidence="2">
    <location>
        <begin position="1390"/>
        <end position="1459"/>
    </location>
</feature>
<evidence type="ECO:0000256" key="2">
    <source>
        <dbReference type="SAM" id="MobiDB-lite"/>
    </source>
</evidence>
<sequence>MSLRDLGKNDISEETQAFKDRLASQDTQNAGLRTCLMRREAELEEIKASLDETLYKLSKEADRVFRLENDLAARSSELKTERMSLRNAELALESAQEKLKAEERTSRELEATLDTISLHSQTTTKERQSIEREKRALESRVRELERIVQTHEAQVTALKVPRKGGRPRSSSASSFLLPAVEQELSDAKAQLAVKERSLHVLEDKLARAHDDLVRAENARISVDKVSQKRISELISTLEQKEEEIEALQENWNSGEREEELLKRIDEDEAKIAALEKLVGESQANQANRATVNQLQSRLNAEAEKLHRTEERQNDLLREKEELVKQFDASRREIAQSHQLLRASERQIGDLETRQDQLQAELTALRRQAARKKGPEIPDAIAIDRVLDTTNASTGCSTTQSETRDGVPADADESALADRIETLLQAIDRLRNERDELKRALEFSEVEYRITSEGFQARIALLTKQLSERPDKTMAVESEPRSRSMDLARMKHLASCATTFSIVISNLQSHLELTGGCLSTVRADLASSDSCLRETLTLVDRQKQYLGANEREHEFLLKKLETLAEELSQSEHQRSHSSRELRDLQAQIDTLMARCNASEAARKEAQDSLALVEEQFTTLGKSYQGLESNRNSLALQITNLQDDLVLAQDELADAQNRYSALQAQQLSDMSTSEVIHALKDRIQELEMRVLRRTEQIGIHQHDIRRLETNLKLQEERVAEMTSELELLASQKEAMVEDCAEAREARDEAIQNSEAAEEKVERLEEQMQHVQHDNEAELASMSSTVAKLTCESHQATTRLVELEATNAELIRQLDFQRAERQRVGDQLNASATHAQSLEAENSGKDGEIYQATMALAVVYRAWKHFSNQLQASCHHTASMQAQLAALSQELKCKDDLIFSAGEEKRILHQQLADLSAASELASSTNAEQHRIQYDGLREELAALHARLQETTSELSIARATSQEHQEHQHLQQTRILREELSELKLQLRDADSLRASLHTMTEDMTEARQLLQETEVRHAEAEAELEQRIVVMSQRLQHQDEVEKKFVDAQTGQLEEIALLQVEFSDAKAKLQASQENFAELDKLYREVLEDFSRAKEVFEHCLAETEERIHGLHTDHQSSLAAIDARHRHEVDLLASNLEDREHEVDGLRQQLQDASEAHSDLESDLRHAIADMGRQLEQAEAESHALQEEKQLLQAQIPDLEAEIQRALSLTRYLECQLRESESACTSLKGSLQQSQLSFAESEKAGKAAELNLALQATQHERVLSALRRELASLQSGPDLRTALAELKERNQEMDDLLKAKCQEIEEYDDRILETLKVNKKLTSKVDSLARKVQSLQAKLASMKSQPQEPMTQPVAQRVSVQEVTLPPVPPAPPIRPSLMNAGAYSPLDPVVSGPSSTTLRPKTPDAWPQQTFTLAPSHTPDHKSKPLEFGSVSAGKKRPASDDDERDSVPPEGHYSTDAYFRHASTPRLRRAQGHQVGFTPVRGGSERKILGLPSPGRRVITAQAIAPSEVITDVTNSPRGLLVHGDSQGKKRSWLGKLRGGAVSASNKPWGSRPNAFDGR</sequence>
<feature type="coiled-coil region" evidence="1">
    <location>
        <begin position="1130"/>
        <end position="1210"/>
    </location>
</feature>
<dbReference type="STRING" id="930991.A0A0D0DYM1"/>
<accession>A0A0D0DYM1</accession>
<feature type="coiled-coil region" evidence="1">
    <location>
        <begin position="412"/>
        <end position="446"/>
    </location>
</feature>
<evidence type="ECO:0000256" key="1">
    <source>
        <dbReference type="SAM" id="Coils"/>
    </source>
</evidence>
<evidence type="ECO:0000313" key="4">
    <source>
        <dbReference type="Proteomes" id="UP000054538"/>
    </source>
</evidence>
<gene>
    <name evidence="3" type="ORF">PAXRUDRAFT_11499</name>
</gene>
<dbReference type="PANTHER" id="PTHR47357:SF1">
    <property type="entry name" value="SPINDLE POLE BODY COMPONENT 110"/>
    <property type="match status" value="1"/>
</dbReference>
<protein>
    <submittedName>
        <fullName evidence="3">Uncharacterized protein</fullName>
    </submittedName>
</protein>
<dbReference type="PANTHER" id="PTHR47357">
    <property type="entry name" value="COP1-INTERACTIVE PROTEIN 1"/>
    <property type="match status" value="1"/>
</dbReference>
<proteinExistence type="predicted"/>
<feature type="coiled-coil region" evidence="1">
    <location>
        <begin position="78"/>
        <end position="367"/>
    </location>
</feature>
<dbReference type="OrthoDB" id="10255344at2759"/>
<reference evidence="4" key="2">
    <citation type="submission" date="2015-01" db="EMBL/GenBank/DDBJ databases">
        <title>Evolutionary Origins and Diversification of the Mycorrhizal Mutualists.</title>
        <authorList>
            <consortium name="DOE Joint Genome Institute"/>
            <consortium name="Mycorrhizal Genomics Consortium"/>
            <person name="Kohler A."/>
            <person name="Kuo A."/>
            <person name="Nagy L.G."/>
            <person name="Floudas D."/>
            <person name="Copeland A."/>
            <person name="Barry K.W."/>
            <person name="Cichocki N."/>
            <person name="Veneault-Fourrey C."/>
            <person name="LaButti K."/>
            <person name="Lindquist E.A."/>
            <person name="Lipzen A."/>
            <person name="Lundell T."/>
            <person name="Morin E."/>
            <person name="Murat C."/>
            <person name="Riley R."/>
            <person name="Ohm R."/>
            <person name="Sun H."/>
            <person name="Tunlid A."/>
            <person name="Henrissat B."/>
            <person name="Grigoriev I.V."/>
            <person name="Hibbett D.S."/>
            <person name="Martin F."/>
        </authorList>
    </citation>
    <scope>NUCLEOTIDE SEQUENCE [LARGE SCALE GENOMIC DNA]</scope>
    <source>
        <strain evidence="4">Ve08.2h10</strain>
    </source>
</reference>
<feature type="coiled-coil region" evidence="1">
    <location>
        <begin position="545"/>
        <end position="817"/>
    </location>
</feature>
<keyword evidence="1" id="KW-0175">Coiled coil</keyword>
<dbReference type="GO" id="GO:0005200">
    <property type="term" value="F:structural constituent of cytoskeleton"/>
    <property type="evidence" value="ECO:0007669"/>
    <property type="project" value="TreeGrafter"/>
</dbReference>
<dbReference type="InParanoid" id="A0A0D0DYM1"/>
<dbReference type="GO" id="GO:0005856">
    <property type="term" value="C:cytoskeleton"/>
    <property type="evidence" value="ECO:0007669"/>
    <property type="project" value="TreeGrafter"/>
</dbReference>
<feature type="region of interest" description="Disordered" evidence="2">
    <location>
        <begin position="1541"/>
        <end position="1562"/>
    </location>
</feature>
<feature type="coiled-coil region" evidence="1">
    <location>
        <begin position="995"/>
        <end position="1022"/>
    </location>
</feature>
<evidence type="ECO:0000313" key="3">
    <source>
        <dbReference type="EMBL" id="KIK95351.1"/>
    </source>
</evidence>
<dbReference type="EMBL" id="KN825047">
    <property type="protein sequence ID" value="KIK95351.1"/>
    <property type="molecule type" value="Genomic_DNA"/>
</dbReference>
<organism evidence="3 4">
    <name type="scientific">Paxillus rubicundulus Ve08.2h10</name>
    <dbReference type="NCBI Taxonomy" id="930991"/>
    <lineage>
        <taxon>Eukaryota</taxon>
        <taxon>Fungi</taxon>
        <taxon>Dikarya</taxon>
        <taxon>Basidiomycota</taxon>
        <taxon>Agaricomycotina</taxon>
        <taxon>Agaricomycetes</taxon>
        <taxon>Agaricomycetidae</taxon>
        <taxon>Boletales</taxon>
        <taxon>Paxilineae</taxon>
        <taxon>Paxillaceae</taxon>
        <taxon>Paxillus</taxon>
    </lineage>
</organism>
<keyword evidence="4" id="KW-1185">Reference proteome</keyword>
<feature type="coiled-coil region" evidence="1">
    <location>
        <begin position="924"/>
        <end position="951"/>
    </location>
</feature>
<feature type="coiled-coil region" evidence="1">
    <location>
        <begin position="1280"/>
        <end position="1346"/>
    </location>
</feature>
<dbReference type="Proteomes" id="UP000054538">
    <property type="component" value="Unassembled WGS sequence"/>
</dbReference>
<name>A0A0D0DYM1_9AGAM</name>
<dbReference type="SUPFAM" id="SSF57997">
    <property type="entry name" value="Tropomyosin"/>
    <property type="match status" value="1"/>
</dbReference>